<dbReference type="STRING" id="494026.PGLA_20920"/>
<dbReference type="FunFam" id="1.20.1250.20:FF:000166">
    <property type="entry name" value="Inner membrane protein YhjX"/>
    <property type="match status" value="1"/>
</dbReference>
<feature type="domain" description="Major facilitator superfamily (MFS) profile" evidence="7">
    <location>
        <begin position="7"/>
        <end position="393"/>
    </location>
</feature>
<comment type="subcellular location">
    <subcellularLocation>
        <location evidence="1">Cell membrane</location>
        <topology evidence="1">Multi-pass membrane protein</topology>
    </subcellularLocation>
</comment>
<evidence type="ECO:0000313" key="9">
    <source>
        <dbReference type="Proteomes" id="UP000076967"/>
    </source>
</evidence>
<evidence type="ECO:0000256" key="2">
    <source>
        <dbReference type="ARBA" id="ARBA00022448"/>
    </source>
</evidence>
<dbReference type="GO" id="GO:0005886">
    <property type="term" value="C:plasma membrane"/>
    <property type="evidence" value="ECO:0007669"/>
    <property type="project" value="UniProtKB-SubCell"/>
</dbReference>
<dbReference type="InterPro" id="IPR011701">
    <property type="entry name" value="MFS"/>
</dbReference>
<dbReference type="PROSITE" id="PS50850">
    <property type="entry name" value="MFS"/>
    <property type="match status" value="1"/>
</dbReference>
<proteinExistence type="predicted"/>
<evidence type="ECO:0000256" key="4">
    <source>
        <dbReference type="ARBA" id="ARBA00022989"/>
    </source>
</evidence>
<accession>A0A162LZG9</accession>
<evidence type="ECO:0000256" key="5">
    <source>
        <dbReference type="ARBA" id="ARBA00023136"/>
    </source>
</evidence>
<dbReference type="InterPro" id="IPR020846">
    <property type="entry name" value="MFS_dom"/>
</dbReference>
<keyword evidence="3 6" id="KW-0812">Transmembrane</keyword>
<keyword evidence="4 6" id="KW-1133">Transmembrane helix</keyword>
<organism evidence="8 9">
    <name type="scientific">Paenibacillus glacialis</name>
    <dbReference type="NCBI Taxonomy" id="494026"/>
    <lineage>
        <taxon>Bacteria</taxon>
        <taxon>Bacillati</taxon>
        <taxon>Bacillota</taxon>
        <taxon>Bacilli</taxon>
        <taxon>Bacillales</taxon>
        <taxon>Paenibacillaceae</taxon>
        <taxon>Paenibacillus</taxon>
    </lineage>
</organism>
<evidence type="ECO:0000256" key="3">
    <source>
        <dbReference type="ARBA" id="ARBA00022692"/>
    </source>
</evidence>
<sequence length="410" mass="43819">MKNTPMNRWLIVLGTIIVQMGLGTIYTWSLFNQPLVTKFGWDLSSVAMTFSITSFSLAISTLVAGKLQDKLGIRKLISIAGLVLGLGLIASSQVNSLFLIYLLAGVVVGFADGTAYITSLSNLIKWFPNKKGLISGVSVGAYGMGSLIFKYINSGFISSVGVSQAFLIWGVIVMIMVILGAQMIREAPVADQTSSTQLSHSEDKNFTVKEMLRTKEAYLLFIVFFTACMSGLYLIGIVKDIGVQLVGLSVESAANAVAMIAIFNTAGRIILGALSDKVGRLRVVAGALFVTTLSVLVLSFVPLNYGIFFACVAGIAFCFGGNITVFPAIVGDFFGLKNHSKNYGIIYQGFGLGALSGAFIASITGGFKPTFIVIGILCIVSLILITFLKPPVRGEVKKKRMHLKPDGKLV</sequence>
<dbReference type="PANTHER" id="PTHR11360">
    <property type="entry name" value="MONOCARBOXYLATE TRANSPORTER"/>
    <property type="match status" value="1"/>
</dbReference>
<feature type="transmembrane region" description="Helical" evidence="6">
    <location>
        <begin position="345"/>
        <end position="365"/>
    </location>
</feature>
<dbReference type="InterPro" id="IPR036259">
    <property type="entry name" value="MFS_trans_sf"/>
</dbReference>
<dbReference type="Pfam" id="PF07690">
    <property type="entry name" value="MFS_1"/>
    <property type="match status" value="1"/>
</dbReference>
<dbReference type="EMBL" id="LVJH01000056">
    <property type="protein sequence ID" value="OAB36523.1"/>
    <property type="molecule type" value="Genomic_DNA"/>
</dbReference>
<evidence type="ECO:0000256" key="6">
    <source>
        <dbReference type="SAM" id="Phobius"/>
    </source>
</evidence>
<feature type="transmembrane region" description="Helical" evidence="6">
    <location>
        <begin position="43"/>
        <end position="64"/>
    </location>
</feature>
<keyword evidence="9" id="KW-1185">Reference proteome</keyword>
<evidence type="ECO:0000256" key="1">
    <source>
        <dbReference type="ARBA" id="ARBA00004651"/>
    </source>
</evidence>
<comment type="caution">
    <text evidence="8">The sequence shown here is derived from an EMBL/GenBank/DDBJ whole genome shotgun (WGS) entry which is preliminary data.</text>
</comment>
<feature type="transmembrane region" description="Helical" evidence="6">
    <location>
        <begin position="164"/>
        <end position="184"/>
    </location>
</feature>
<dbReference type="CDD" id="cd17353">
    <property type="entry name" value="MFS_OFA_like"/>
    <property type="match status" value="1"/>
</dbReference>
<feature type="transmembrane region" description="Helical" evidence="6">
    <location>
        <begin position="307"/>
        <end position="333"/>
    </location>
</feature>
<dbReference type="RefSeq" id="WP_068536601.1">
    <property type="nucleotide sequence ID" value="NZ_LVJH01000056.1"/>
</dbReference>
<dbReference type="GO" id="GO:0022857">
    <property type="term" value="F:transmembrane transporter activity"/>
    <property type="evidence" value="ECO:0007669"/>
    <property type="project" value="InterPro"/>
</dbReference>
<feature type="transmembrane region" description="Helical" evidence="6">
    <location>
        <begin position="371"/>
        <end position="392"/>
    </location>
</feature>
<name>A0A162LZG9_9BACL</name>
<dbReference type="Gene3D" id="1.20.1250.20">
    <property type="entry name" value="MFS general substrate transporter like domains"/>
    <property type="match status" value="2"/>
</dbReference>
<dbReference type="SUPFAM" id="SSF103473">
    <property type="entry name" value="MFS general substrate transporter"/>
    <property type="match status" value="1"/>
</dbReference>
<feature type="transmembrane region" description="Helical" evidence="6">
    <location>
        <begin position="76"/>
        <end position="92"/>
    </location>
</feature>
<dbReference type="PANTHER" id="PTHR11360:SF317">
    <property type="entry name" value="MAJOR FACILITATOR SUPERFAMILY (MFS) PROFILE DOMAIN-CONTAINING PROTEIN-RELATED"/>
    <property type="match status" value="1"/>
</dbReference>
<gene>
    <name evidence="8" type="ORF">PGLA_20920</name>
</gene>
<keyword evidence="2" id="KW-0813">Transport</keyword>
<dbReference type="Proteomes" id="UP000076967">
    <property type="component" value="Unassembled WGS sequence"/>
</dbReference>
<feature type="transmembrane region" description="Helical" evidence="6">
    <location>
        <begin position="9"/>
        <end position="31"/>
    </location>
</feature>
<dbReference type="InterPro" id="IPR050327">
    <property type="entry name" value="Proton-linked_MCT"/>
</dbReference>
<dbReference type="OrthoDB" id="9793415at2"/>
<keyword evidence="5 6" id="KW-0472">Membrane</keyword>
<evidence type="ECO:0000313" key="8">
    <source>
        <dbReference type="EMBL" id="OAB36523.1"/>
    </source>
</evidence>
<feature type="transmembrane region" description="Helical" evidence="6">
    <location>
        <begin position="98"/>
        <end position="120"/>
    </location>
</feature>
<feature type="transmembrane region" description="Helical" evidence="6">
    <location>
        <begin position="132"/>
        <end position="152"/>
    </location>
</feature>
<evidence type="ECO:0000259" key="7">
    <source>
        <dbReference type="PROSITE" id="PS50850"/>
    </source>
</evidence>
<dbReference type="FunFam" id="1.20.1250.20:FF:000194">
    <property type="entry name" value="Inner membrane protein yhjX"/>
    <property type="match status" value="1"/>
</dbReference>
<feature type="transmembrane region" description="Helical" evidence="6">
    <location>
        <begin position="217"/>
        <end position="238"/>
    </location>
</feature>
<feature type="transmembrane region" description="Helical" evidence="6">
    <location>
        <begin position="253"/>
        <end position="271"/>
    </location>
</feature>
<protein>
    <recommendedName>
        <fullName evidence="7">Major facilitator superfamily (MFS) profile domain-containing protein</fullName>
    </recommendedName>
</protein>
<reference evidence="8 9" key="1">
    <citation type="submission" date="2016-03" db="EMBL/GenBank/DDBJ databases">
        <title>Draft genome sequence of Paenibacillus glacialis DSM 22343.</title>
        <authorList>
            <person name="Shin S.-K."/>
            <person name="Yi H."/>
        </authorList>
    </citation>
    <scope>NUCLEOTIDE SEQUENCE [LARGE SCALE GENOMIC DNA]</scope>
    <source>
        <strain evidence="8 9">DSM 22343</strain>
    </source>
</reference>
<feature type="transmembrane region" description="Helical" evidence="6">
    <location>
        <begin position="283"/>
        <end position="301"/>
    </location>
</feature>
<dbReference type="AlphaFoldDB" id="A0A162LZG9"/>